<dbReference type="OrthoDB" id="2973100at2"/>
<organism evidence="2 3">
    <name type="scientific">Shouchella clausii (strain KSM-K16)</name>
    <name type="common">Alkalihalobacillus clausii</name>
    <dbReference type="NCBI Taxonomy" id="66692"/>
    <lineage>
        <taxon>Bacteria</taxon>
        <taxon>Bacillati</taxon>
        <taxon>Bacillota</taxon>
        <taxon>Bacilli</taxon>
        <taxon>Bacillales</taxon>
        <taxon>Bacillaceae</taxon>
        <taxon>Shouchella</taxon>
    </lineage>
</organism>
<dbReference type="KEGG" id="bcl:ABC0295"/>
<evidence type="ECO:0000256" key="1">
    <source>
        <dbReference type="SAM" id="SignalP"/>
    </source>
</evidence>
<dbReference type="STRING" id="66692.ABC0295"/>
<feature type="signal peptide" evidence="1">
    <location>
        <begin position="1"/>
        <end position="25"/>
    </location>
</feature>
<dbReference type="PROSITE" id="PS51257">
    <property type="entry name" value="PROKAR_LIPOPROTEIN"/>
    <property type="match status" value="1"/>
</dbReference>
<reference evidence="2 3" key="1">
    <citation type="journal article" date="1994" name="J. Ferment. Bioeng.">
        <title>Molecular cloning and nucleotide sequence of the gene for an alkaline protease from the alkalophilic Bacillus sp. KSM-K16.</title>
        <authorList>
            <person name="Hakamada Y."/>
            <person name="Kobayashi T."/>
            <person name="Hitomi J."/>
            <person name="Kawai S."/>
            <person name="Ito S."/>
        </authorList>
    </citation>
    <scope>NUCLEOTIDE SEQUENCE [LARGE SCALE GENOMIC DNA]</scope>
    <source>
        <strain evidence="2 3">KSM-K16</strain>
    </source>
</reference>
<dbReference type="eggNOG" id="ENOG5030ENK">
    <property type="taxonomic scope" value="Bacteria"/>
</dbReference>
<reference evidence="3" key="4">
    <citation type="submission" date="2003-10" db="EMBL/GenBank/DDBJ databases">
        <title>The complete genome sequence of the alkaliphilic Bacillus clausii KSM-K16.</title>
        <authorList>
            <person name="Takaki Y."/>
            <person name="Kageyama Y."/>
            <person name="Shimamura S."/>
            <person name="Suzuki H."/>
            <person name="Nishi S."/>
            <person name="Hatada Y."/>
            <person name="Kawai S."/>
            <person name="Ito S."/>
            <person name="Horikoshi K."/>
        </authorList>
    </citation>
    <scope>NUCLEOTIDE SEQUENCE [LARGE SCALE GENOMIC DNA]</scope>
    <source>
        <strain evidence="3">KSM-K16</strain>
    </source>
</reference>
<proteinExistence type="predicted"/>
<accession>Q5WLB8</accession>
<dbReference type="Proteomes" id="UP000001168">
    <property type="component" value="Chromosome"/>
</dbReference>
<keyword evidence="3" id="KW-1185">Reference proteome</keyword>
<keyword evidence="1" id="KW-0732">Signal</keyword>
<protein>
    <recommendedName>
        <fullName evidence="4">DUF4352 domain-containing protein</fullName>
    </recommendedName>
</protein>
<reference evidence="2 3" key="2">
    <citation type="journal article" date="1995" name="Appl. Microbiol. Biotechnol.">
        <title>Purification and properties of an alkaline protease from alkalophilic Bacillus sp. KSM-K16.</title>
        <authorList>
            <person name="Kobayashi T."/>
            <person name="Hakamada Y."/>
            <person name="Adachi S."/>
            <person name="Hitomi J."/>
            <person name="Yoshimatsu T."/>
            <person name="Koike K."/>
            <person name="Kawai S."/>
            <person name="Ito S."/>
        </authorList>
    </citation>
    <scope>NUCLEOTIDE SEQUENCE [LARGE SCALE GENOMIC DNA]</scope>
    <source>
        <strain evidence="2 3">KSM-K16</strain>
    </source>
</reference>
<reference evidence="2 3" key="3">
    <citation type="journal article" date="1997" name="Protein Eng.">
        <title>High-resolution crystal structure of M-protease: phylogeny aided analysis of the high-alkaline adaptation mechanism.</title>
        <authorList>
            <person name="Shirai T."/>
            <person name="Suzuki A."/>
            <person name="Yamane T."/>
            <person name="Ashida T."/>
            <person name="Kobayashi T."/>
            <person name="Ito S."/>
        </authorList>
    </citation>
    <scope>NUCLEOTIDE SEQUENCE [LARGE SCALE GENOMIC DNA]</scope>
    <source>
        <strain evidence="2 3">KSM-K16</strain>
    </source>
</reference>
<evidence type="ECO:0000313" key="3">
    <source>
        <dbReference type="Proteomes" id="UP000001168"/>
    </source>
</evidence>
<gene>
    <name evidence="2" type="ordered locus">ABC0295</name>
</gene>
<dbReference type="HOGENOM" id="CLU_1233022_0_0_9"/>
<evidence type="ECO:0000313" key="2">
    <source>
        <dbReference type="EMBL" id="BAD62837.1"/>
    </source>
</evidence>
<reference evidence="2 3" key="5">
    <citation type="journal article" date="2007" name="Extremophiles">
        <title>Intragenomic diversity of the V1 regions of 16S rRNA genes in high-alkaline protease-producing Bacillus clausii spp.</title>
        <authorList>
            <person name="Kageyama Y."/>
            <person name="Takaki Y."/>
            <person name="Shimamura S."/>
            <person name="Nishi S."/>
            <person name="Nogi Y."/>
            <person name="Uchimura K."/>
            <person name="Kobayashi T."/>
            <person name="Hitomi J."/>
            <person name="Ozaki K."/>
            <person name="Kawai S."/>
            <person name="Ito S."/>
            <person name="Horikoshi K."/>
        </authorList>
    </citation>
    <scope>NUCLEOTIDE SEQUENCE [LARGE SCALE GENOMIC DNA]</scope>
    <source>
        <strain evidence="2 3">KSM-K16</strain>
    </source>
</reference>
<dbReference type="AlphaFoldDB" id="Q5WLB8"/>
<sequence>MRKFLNLLFAVIILALIAACQSASQENKEDLIQSNDDRDQEDFVQEGPGQLHASIDVVPFNDLVEEADLIANVKIDNKVGEFNEPTPTSIFSLDIETVYKGDMDKENTKTTVYQIGNEEWVFEGHKYTFQPNETYILFLKETVGVDDSEYFILNEHAGLFKQTDDETIVKLAYDDETLESTESDDSLDMSLLNFNEEDDTFNEDEIQTFEKNAFISKLNEELQR</sequence>
<evidence type="ECO:0008006" key="4">
    <source>
        <dbReference type="Google" id="ProtNLM"/>
    </source>
</evidence>
<dbReference type="RefSeq" id="WP_011245156.1">
    <property type="nucleotide sequence ID" value="NC_006582.1"/>
</dbReference>
<dbReference type="EMBL" id="AP006627">
    <property type="protein sequence ID" value="BAD62837.1"/>
    <property type="molecule type" value="Genomic_DNA"/>
</dbReference>
<name>Q5WLB8_SHOC1</name>
<feature type="chain" id="PRO_5004264300" description="DUF4352 domain-containing protein" evidence="1">
    <location>
        <begin position="26"/>
        <end position="224"/>
    </location>
</feature>